<evidence type="ECO:0000256" key="7">
    <source>
        <dbReference type="SAM" id="Phobius"/>
    </source>
</evidence>
<dbReference type="RefSeq" id="WP_121090647.1">
    <property type="nucleotide sequence ID" value="NZ_RBZU01000015.1"/>
</dbReference>
<dbReference type="PANTHER" id="PTHR43531">
    <property type="entry name" value="PROTEIN ICFG"/>
    <property type="match status" value="1"/>
</dbReference>
<evidence type="ECO:0000313" key="10">
    <source>
        <dbReference type="EMBL" id="RKP46231.1"/>
    </source>
</evidence>
<feature type="coiled-coil region" evidence="5">
    <location>
        <begin position="468"/>
        <end position="506"/>
    </location>
</feature>
<dbReference type="OrthoDB" id="9035246at2"/>
<organism evidence="10 11">
    <name type="scientific">Pararobbsia silviterrae</name>
    <dbReference type="NCBI Taxonomy" id="1792498"/>
    <lineage>
        <taxon>Bacteria</taxon>
        <taxon>Pseudomonadati</taxon>
        <taxon>Pseudomonadota</taxon>
        <taxon>Betaproteobacteria</taxon>
        <taxon>Burkholderiales</taxon>
        <taxon>Burkholderiaceae</taxon>
        <taxon>Pararobbsia</taxon>
    </lineage>
</organism>
<keyword evidence="4" id="KW-0807">Transducer</keyword>
<evidence type="ECO:0000256" key="1">
    <source>
        <dbReference type="ARBA" id="ARBA00004370"/>
    </source>
</evidence>
<dbReference type="FunFam" id="1.10.287.950:FF:000001">
    <property type="entry name" value="Methyl-accepting chemotaxis sensory transducer"/>
    <property type="match status" value="1"/>
</dbReference>
<keyword evidence="7" id="KW-0812">Transmembrane</keyword>
<dbReference type="GO" id="GO:0004888">
    <property type="term" value="F:transmembrane signaling receptor activity"/>
    <property type="evidence" value="ECO:0007669"/>
    <property type="project" value="InterPro"/>
</dbReference>
<feature type="domain" description="HAMP" evidence="9">
    <location>
        <begin position="211"/>
        <end position="263"/>
    </location>
</feature>
<dbReference type="InterPro" id="IPR051310">
    <property type="entry name" value="MCP_chemotaxis"/>
</dbReference>
<dbReference type="AlphaFoldDB" id="A0A494X9B2"/>
<dbReference type="SMART" id="SM00283">
    <property type="entry name" value="MA"/>
    <property type="match status" value="1"/>
</dbReference>
<reference evidence="10 11" key="1">
    <citation type="submission" date="2018-10" db="EMBL/GenBank/DDBJ databases">
        <title>Robbsia sp. DHC34, isolated from soil.</title>
        <authorList>
            <person name="Gao Z.-H."/>
            <person name="Qiu L.-H."/>
        </authorList>
    </citation>
    <scope>NUCLEOTIDE SEQUENCE [LARGE SCALE GENOMIC DNA]</scope>
    <source>
        <strain evidence="10 11">DHC34</strain>
    </source>
</reference>
<dbReference type="InterPro" id="IPR004089">
    <property type="entry name" value="MCPsignal_dom"/>
</dbReference>
<dbReference type="GO" id="GO:0007165">
    <property type="term" value="P:signal transduction"/>
    <property type="evidence" value="ECO:0007669"/>
    <property type="project" value="UniProtKB-KW"/>
</dbReference>
<dbReference type="InterPro" id="IPR024478">
    <property type="entry name" value="HlyB_4HB_MCP"/>
</dbReference>
<feature type="transmembrane region" description="Helical" evidence="7">
    <location>
        <begin position="12"/>
        <end position="33"/>
    </location>
</feature>
<protein>
    <submittedName>
        <fullName evidence="10">HAMP domain-containing protein</fullName>
    </submittedName>
</protein>
<dbReference type="PRINTS" id="PR00260">
    <property type="entry name" value="CHEMTRNSDUCR"/>
</dbReference>
<keyword evidence="7" id="KW-1133">Transmembrane helix</keyword>
<feature type="compositionally biased region" description="Low complexity" evidence="6">
    <location>
        <begin position="531"/>
        <end position="547"/>
    </location>
</feature>
<keyword evidence="7" id="KW-0472">Membrane</keyword>
<evidence type="ECO:0000256" key="5">
    <source>
        <dbReference type="SAM" id="Coils"/>
    </source>
</evidence>
<evidence type="ECO:0000256" key="6">
    <source>
        <dbReference type="SAM" id="MobiDB-lite"/>
    </source>
</evidence>
<evidence type="ECO:0000256" key="2">
    <source>
        <dbReference type="ARBA" id="ARBA00022481"/>
    </source>
</evidence>
<keyword evidence="11" id="KW-1185">Reference proteome</keyword>
<dbReference type="SMART" id="SM00304">
    <property type="entry name" value="HAMP"/>
    <property type="match status" value="1"/>
</dbReference>
<sequence length="594" mass="62990">MSALSSIRIKIIGVLSLCAIIALVIGLFGIYGLSRINDNVANVYSQIILPISDISETRAATSKLRLELRRLQLKPNAEVVTQLTPEIQGDLADIDKSWHAYYPASVLSAEERRVADADDAGLTQLAKETRDQLALFASGDFDKATQAVEQTAATSNQLISGLRDDEIINVKEAKDVVDDSESIFQTLRWVAIGLVAFGAAILAGAAIYLMRAITRPLDEAVTVANEIADGHLDNTIAIASRDEFGMLLGALQKMDQRLSETVRGIKRSTDSVSHASKEIASGNLDLSSRTEEQAASLEETASSMTELTETVRQNAENARQANSMADEAKTKAATGNEAVRTMVETIGKISDSSTKISEITGLIEGIAFQTNILALNAAVEAARAGEQGRGFAVVASEVRSLAQRSAAAAKEIKELIGTSVSMIQDGSQQAVEVGTTMDEVKRSIQRVADIVAEITAASDEQSRGIEQVNQAINQMDDVTQQNAALVEQAAAAAQSLDEQANNLKTAVAVFRVNDHADATRASASRMAGGDAPRPSAPRAAVAPSARSPKVERPREPAPARAAQRPAPAVSKERKPAPAPAPALASDGDASWETF</sequence>
<dbReference type="GO" id="GO:0006935">
    <property type="term" value="P:chemotaxis"/>
    <property type="evidence" value="ECO:0007669"/>
    <property type="project" value="InterPro"/>
</dbReference>
<comment type="similarity">
    <text evidence="3">Belongs to the methyl-accepting chemotaxis (MCP) protein family.</text>
</comment>
<keyword evidence="5" id="KW-0175">Coiled coil</keyword>
<dbReference type="EMBL" id="RBZU01000015">
    <property type="protein sequence ID" value="RKP46231.1"/>
    <property type="molecule type" value="Genomic_DNA"/>
</dbReference>
<accession>A0A494X9B2</accession>
<dbReference type="Pfam" id="PF00015">
    <property type="entry name" value="MCPsignal"/>
    <property type="match status" value="1"/>
</dbReference>
<feature type="compositionally biased region" description="Basic and acidic residues" evidence="6">
    <location>
        <begin position="548"/>
        <end position="557"/>
    </location>
</feature>
<evidence type="ECO:0000256" key="4">
    <source>
        <dbReference type="PROSITE-ProRule" id="PRU00284"/>
    </source>
</evidence>
<comment type="subcellular location">
    <subcellularLocation>
        <location evidence="1">Membrane</location>
    </subcellularLocation>
</comment>
<dbReference type="InterPro" id="IPR004090">
    <property type="entry name" value="Chemotax_Me-accpt_rcpt"/>
</dbReference>
<feature type="region of interest" description="Disordered" evidence="6">
    <location>
        <begin position="266"/>
        <end position="305"/>
    </location>
</feature>
<evidence type="ECO:0000259" key="8">
    <source>
        <dbReference type="PROSITE" id="PS50111"/>
    </source>
</evidence>
<feature type="domain" description="Methyl-accepting transducer" evidence="8">
    <location>
        <begin position="268"/>
        <end position="497"/>
    </location>
</feature>
<evidence type="ECO:0000259" key="9">
    <source>
        <dbReference type="PROSITE" id="PS50885"/>
    </source>
</evidence>
<evidence type="ECO:0000256" key="3">
    <source>
        <dbReference type="ARBA" id="ARBA00029447"/>
    </source>
</evidence>
<gene>
    <name evidence="10" type="ORF">D7S86_25275</name>
</gene>
<feature type="transmembrane region" description="Helical" evidence="7">
    <location>
        <begin position="189"/>
        <end position="209"/>
    </location>
</feature>
<dbReference type="InterPro" id="IPR003660">
    <property type="entry name" value="HAMP_dom"/>
</dbReference>
<comment type="caution">
    <text evidence="10">The sequence shown here is derived from an EMBL/GenBank/DDBJ whole genome shotgun (WGS) entry which is preliminary data.</text>
</comment>
<dbReference type="Proteomes" id="UP000270342">
    <property type="component" value="Unassembled WGS sequence"/>
</dbReference>
<dbReference type="CDD" id="cd11386">
    <property type="entry name" value="MCP_signal"/>
    <property type="match status" value="1"/>
</dbReference>
<name>A0A494X9B2_9BURK</name>
<proteinExistence type="inferred from homology"/>
<feature type="region of interest" description="Disordered" evidence="6">
    <location>
        <begin position="521"/>
        <end position="594"/>
    </location>
</feature>
<dbReference type="Gene3D" id="1.10.287.950">
    <property type="entry name" value="Methyl-accepting chemotaxis protein"/>
    <property type="match status" value="1"/>
</dbReference>
<dbReference type="CDD" id="cd06225">
    <property type="entry name" value="HAMP"/>
    <property type="match status" value="1"/>
</dbReference>
<dbReference type="Pfam" id="PF12729">
    <property type="entry name" value="4HB_MCP_1"/>
    <property type="match status" value="1"/>
</dbReference>
<dbReference type="SUPFAM" id="SSF58104">
    <property type="entry name" value="Methyl-accepting chemotaxis protein (MCP) signaling domain"/>
    <property type="match status" value="1"/>
</dbReference>
<dbReference type="PROSITE" id="PS50111">
    <property type="entry name" value="CHEMOTAXIS_TRANSDUC_2"/>
    <property type="match status" value="1"/>
</dbReference>
<evidence type="ECO:0000313" key="11">
    <source>
        <dbReference type="Proteomes" id="UP000270342"/>
    </source>
</evidence>
<keyword evidence="2" id="KW-0488">Methylation</keyword>
<dbReference type="Pfam" id="PF00672">
    <property type="entry name" value="HAMP"/>
    <property type="match status" value="1"/>
</dbReference>
<dbReference type="PROSITE" id="PS50885">
    <property type="entry name" value="HAMP"/>
    <property type="match status" value="1"/>
</dbReference>
<dbReference type="GO" id="GO:0005886">
    <property type="term" value="C:plasma membrane"/>
    <property type="evidence" value="ECO:0007669"/>
    <property type="project" value="TreeGrafter"/>
</dbReference>
<dbReference type="PANTHER" id="PTHR43531:SF14">
    <property type="entry name" value="METHYL-ACCEPTING CHEMOTAXIS PROTEIN I-RELATED"/>
    <property type="match status" value="1"/>
</dbReference>
<feature type="compositionally biased region" description="Low complexity" evidence="6">
    <location>
        <begin position="558"/>
        <end position="568"/>
    </location>
</feature>